<evidence type="ECO:0000313" key="3">
    <source>
        <dbReference type="Proteomes" id="UP000287385"/>
    </source>
</evidence>
<comment type="caution">
    <text evidence="2">The sequence shown here is derived from an EMBL/GenBank/DDBJ whole genome shotgun (WGS) entry which is preliminary data.</text>
</comment>
<evidence type="ECO:0008006" key="4">
    <source>
        <dbReference type="Google" id="ProtNLM"/>
    </source>
</evidence>
<sequence length="240" mass="25507">MSVKSYLFGVFLGCSLPLLGHADTFSQALDTCTKATPKNELQQYRCMETAVLKDGQDHPSAMWAARMWLTSQVVQLATKKANKQITDAAYDADIANVTNVYSQMSVLADMADKDRAELEQKAIKSAADQTARVVYQATRAANTGVYRAPMMPLPRPSAPITLPSIDGLSDAPTRPVPVVSHYAPVTSPGLSTMPPAAPAPGSLLPRTYNINTWGNTATVTGPNGVVRSCVGGYGGTVTCN</sequence>
<keyword evidence="1" id="KW-0732">Signal</keyword>
<evidence type="ECO:0000313" key="2">
    <source>
        <dbReference type="EMBL" id="GCD61684.1"/>
    </source>
</evidence>
<gene>
    <name evidence="2" type="ORF">NBRC3278_0777</name>
</gene>
<dbReference type="Proteomes" id="UP000287385">
    <property type="component" value="Unassembled WGS sequence"/>
</dbReference>
<protein>
    <recommendedName>
        <fullName evidence="4">DUF1311 domain-containing protein</fullName>
    </recommendedName>
</protein>
<organism evidence="2 3">
    <name type="scientific">Acetobacter pasteurianus NBRC 3278</name>
    <dbReference type="NCBI Taxonomy" id="1226660"/>
    <lineage>
        <taxon>Bacteria</taxon>
        <taxon>Pseudomonadati</taxon>
        <taxon>Pseudomonadota</taxon>
        <taxon>Alphaproteobacteria</taxon>
        <taxon>Acetobacterales</taxon>
        <taxon>Acetobacteraceae</taxon>
        <taxon>Acetobacter</taxon>
    </lineage>
</organism>
<feature type="chain" id="PRO_5019575359" description="DUF1311 domain-containing protein" evidence="1">
    <location>
        <begin position="23"/>
        <end position="240"/>
    </location>
</feature>
<dbReference type="EMBL" id="BDEV01000020">
    <property type="protein sequence ID" value="GCD61684.1"/>
    <property type="molecule type" value="Genomic_DNA"/>
</dbReference>
<keyword evidence="3" id="KW-1185">Reference proteome</keyword>
<feature type="signal peptide" evidence="1">
    <location>
        <begin position="1"/>
        <end position="22"/>
    </location>
</feature>
<proteinExistence type="predicted"/>
<dbReference type="AlphaFoldDB" id="A0A401X1Z4"/>
<reference evidence="2 3" key="1">
    <citation type="submission" date="2016-06" db="EMBL/GenBank/DDBJ databases">
        <title>Acetobacter pasteurianus NBRC 3278 whole genome sequencing project.</title>
        <authorList>
            <person name="Matsutani M."/>
            <person name="Shiwa Y."/>
            <person name="Okamoto-Kainuma A."/>
            <person name="Ishikawa M."/>
            <person name="Koizumi Y."/>
            <person name="Yoshikawa H."/>
            <person name="Yakushi T."/>
            <person name="Matsushita K."/>
        </authorList>
    </citation>
    <scope>NUCLEOTIDE SEQUENCE [LARGE SCALE GENOMIC DNA]</scope>
    <source>
        <strain evidence="2 3">NBRC 3278</strain>
    </source>
</reference>
<dbReference type="RefSeq" id="WP_124296883.1">
    <property type="nucleotide sequence ID" value="NZ_BDEV01000020.1"/>
</dbReference>
<evidence type="ECO:0000256" key="1">
    <source>
        <dbReference type="SAM" id="SignalP"/>
    </source>
</evidence>
<name>A0A401X1Z4_ACEPA</name>
<accession>A0A401X1Z4</accession>